<keyword evidence="1" id="KW-0175">Coiled coil</keyword>
<dbReference type="EMBL" id="CACVKT020000521">
    <property type="protein sequence ID" value="CAC5359839.1"/>
    <property type="molecule type" value="Genomic_DNA"/>
</dbReference>
<name>A0A6J8A2A7_MYTCO</name>
<evidence type="ECO:0000313" key="3">
    <source>
        <dbReference type="Proteomes" id="UP000507470"/>
    </source>
</evidence>
<keyword evidence="3" id="KW-1185">Reference proteome</keyword>
<evidence type="ECO:0000313" key="2">
    <source>
        <dbReference type="EMBL" id="CAC5359839.1"/>
    </source>
</evidence>
<evidence type="ECO:0000256" key="1">
    <source>
        <dbReference type="SAM" id="Coils"/>
    </source>
</evidence>
<feature type="coiled-coil region" evidence="1">
    <location>
        <begin position="218"/>
        <end position="287"/>
    </location>
</feature>
<dbReference type="AlphaFoldDB" id="A0A6J8A2A7"/>
<proteinExistence type="predicted"/>
<gene>
    <name evidence="2" type="ORF">MCOR_2546</name>
</gene>
<organism evidence="2 3">
    <name type="scientific">Mytilus coruscus</name>
    <name type="common">Sea mussel</name>
    <dbReference type="NCBI Taxonomy" id="42192"/>
    <lineage>
        <taxon>Eukaryota</taxon>
        <taxon>Metazoa</taxon>
        <taxon>Spiralia</taxon>
        <taxon>Lophotrochozoa</taxon>
        <taxon>Mollusca</taxon>
        <taxon>Bivalvia</taxon>
        <taxon>Autobranchia</taxon>
        <taxon>Pteriomorphia</taxon>
        <taxon>Mytilida</taxon>
        <taxon>Mytiloidea</taxon>
        <taxon>Mytilidae</taxon>
        <taxon>Mytilinae</taxon>
        <taxon>Mytilus</taxon>
    </lineage>
</organism>
<reference evidence="2 3" key="1">
    <citation type="submission" date="2020-06" db="EMBL/GenBank/DDBJ databases">
        <authorList>
            <person name="Li R."/>
            <person name="Bekaert M."/>
        </authorList>
    </citation>
    <scope>NUCLEOTIDE SEQUENCE [LARGE SCALE GENOMIC DNA]</scope>
    <source>
        <strain evidence="3">wild</strain>
    </source>
</reference>
<protein>
    <submittedName>
        <fullName evidence="2">Uncharacterized protein</fullName>
    </submittedName>
</protein>
<sequence length="314" mass="38108">MDLVYQTKTSRHSHKIHDSACNWMPIPWQQHYQGIHNRIPSEYNIKSINQVTLNSSARVRRHNLKNDYTPEKDILYIRKRRKREFKSSSAKRRDMQRLHHFKERKHIVSVLPFNEISNNELRNVYPSKFYQTLEIQRIKQENINLKQLIKDKKKDTAMQDLEFKRTTNELQQHTDIVNQYKVYASDMEKFTSSLQEQNEILKQNQELFLSSEHSPYQNQQIQNELESLKIELNDSNRMKNYWEDQTHINLRECIEKYAEIDGLEQKIKQLQSDNFGLINTIKEIENNQNQMALQQQKHTNHRTFYTRNRQSRRY</sequence>
<dbReference type="OrthoDB" id="6171640at2759"/>
<accession>A0A6J8A2A7</accession>
<dbReference type="Proteomes" id="UP000507470">
    <property type="component" value="Unassembled WGS sequence"/>
</dbReference>